<organism evidence="4 5">
    <name type="scientific">Streptomyces uncialis</name>
    <dbReference type="NCBI Taxonomy" id="1048205"/>
    <lineage>
        <taxon>Bacteria</taxon>
        <taxon>Bacillati</taxon>
        <taxon>Actinomycetota</taxon>
        <taxon>Actinomycetes</taxon>
        <taxon>Kitasatosporales</taxon>
        <taxon>Streptomycetaceae</taxon>
        <taxon>Streptomyces</taxon>
    </lineage>
</organism>
<evidence type="ECO:0008006" key="6">
    <source>
        <dbReference type="Google" id="ProtNLM"/>
    </source>
</evidence>
<keyword evidence="3" id="KW-1003">Cell membrane</keyword>
<sequence length="261" mass="27327">MVAAALLCAGCSAVDTPTAKNADEPGVTAVSPAPHSAVRAAVTTTGRSSARIDQKVVMANGEKEYTLTVTGGFDFAADQGRIAAAMPGGPFGRSEVTFAGGNAYISGAKGLDDGVWGVMPRAKAEAHYLLRAPLNDPEHILKQVSALRNVSHEGEATVHGVRAAHYRGTLDHEAFTLRMARDVRKAADQIREKLGDDLPVFADVWVDDRGRLVRTRMAVGTGPVDMTVTMTLTDFGKPVRVTVPKAGNTLPVAAGTGILLG</sequence>
<proteinExistence type="inferred from homology"/>
<comment type="subcellular location">
    <subcellularLocation>
        <location evidence="1">Cell envelope</location>
    </subcellularLocation>
</comment>
<evidence type="ECO:0000256" key="1">
    <source>
        <dbReference type="ARBA" id="ARBA00004196"/>
    </source>
</evidence>
<dbReference type="SUPFAM" id="SSF89392">
    <property type="entry name" value="Prokaryotic lipoproteins and lipoprotein localization factors"/>
    <property type="match status" value="1"/>
</dbReference>
<evidence type="ECO:0000313" key="4">
    <source>
        <dbReference type="EMBL" id="OKH95179.1"/>
    </source>
</evidence>
<keyword evidence="5" id="KW-1185">Reference proteome</keyword>
<dbReference type="Gene3D" id="2.50.20.20">
    <property type="match status" value="1"/>
</dbReference>
<evidence type="ECO:0000256" key="3">
    <source>
        <dbReference type="ARBA" id="ARBA00022475"/>
    </source>
</evidence>
<accession>A0A1Q4VBR4</accession>
<dbReference type="EMBL" id="LFBV01000002">
    <property type="protein sequence ID" value="OKH95179.1"/>
    <property type="molecule type" value="Genomic_DNA"/>
</dbReference>
<name>A0A1Q4VBR4_9ACTN</name>
<evidence type="ECO:0000313" key="5">
    <source>
        <dbReference type="Proteomes" id="UP000186455"/>
    </source>
</evidence>
<dbReference type="InterPro" id="IPR029046">
    <property type="entry name" value="LolA/LolB/LppX"/>
</dbReference>
<dbReference type="GO" id="GO:0030313">
    <property type="term" value="C:cell envelope"/>
    <property type="evidence" value="ECO:0007669"/>
    <property type="project" value="UniProtKB-SubCell"/>
</dbReference>
<dbReference type="InterPro" id="IPR009830">
    <property type="entry name" value="LppX/LprAFG"/>
</dbReference>
<comment type="similarity">
    <text evidence="2">Belongs to the LppX/LprAFG lipoprotein family.</text>
</comment>
<dbReference type="AlphaFoldDB" id="A0A1Q4VBR4"/>
<dbReference type="Pfam" id="PF07161">
    <property type="entry name" value="LppX_LprAFG"/>
    <property type="match status" value="1"/>
</dbReference>
<dbReference type="Proteomes" id="UP000186455">
    <property type="component" value="Unassembled WGS sequence"/>
</dbReference>
<keyword evidence="3" id="KW-0472">Membrane</keyword>
<protein>
    <recommendedName>
        <fullName evidence="6">Lipoprotein</fullName>
    </recommendedName>
</protein>
<reference evidence="4 5" key="1">
    <citation type="submission" date="2015-06" db="EMBL/GenBank/DDBJ databases">
        <title>Cloning and characterization of the uncialamcin biosynthetic gene cluster.</title>
        <authorList>
            <person name="Yan X."/>
            <person name="Huang T."/>
            <person name="Ge H."/>
            <person name="Shen B."/>
        </authorList>
    </citation>
    <scope>NUCLEOTIDE SEQUENCE [LARGE SCALE GENOMIC DNA]</scope>
    <source>
        <strain evidence="4 5">DCA2648</strain>
    </source>
</reference>
<comment type="caution">
    <text evidence="4">The sequence shown here is derived from an EMBL/GenBank/DDBJ whole genome shotgun (WGS) entry which is preliminary data.</text>
</comment>
<gene>
    <name evidence="4" type="ORF">AB852_09465</name>
</gene>
<evidence type="ECO:0000256" key="2">
    <source>
        <dbReference type="ARBA" id="ARBA00009194"/>
    </source>
</evidence>